<dbReference type="Pfam" id="PF00026">
    <property type="entry name" value="Asp"/>
    <property type="match status" value="1"/>
</dbReference>
<keyword evidence="5" id="KW-1185">Reference proteome</keyword>
<evidence type="ECO:0000259" key="3">
    <source>
        <dbReference type="PROSITE" id="PS51767"/>
    </source>
</evidence>
<keyword evidence="4" id="KW-0378">Hydrolase</keyword>
<sequence>MLFTTNISIGTPPQPFIACVDINWSDLFVPSSSCMLDPDMQRYCSPFRKFNSTQSSTHVPASAFEDTQYEFLWARGYLAHDTVHIAQLQISNQTFEDAAFWRSQYRSGWAPIDTGLGLARSRPRESRDRDNTAEWGSSILQNLKEQGALQENIFSLQLPRADEELGNLVLGGSDLQRGRQSRILTLPLTNKSVSSGPRLSFLVSSGWQANISSMSLHSSINNQAPLDIDLKGGTAIFSNWHDFISVSPPMAERILTYLHLSDLYPDPPCSQISDLPNLTLGFGDVGKITLTPSQYTVRVKSVYRDDEDRCVIPFTDWAHDGLREEGEKFVVLGTAVLQNLITEFDLDKETISFSARDD</sequence>
<name>A0A6A6II71_9PLEO</name>
<dbReference type="Proteomes" id="UP000800094">
    <property type="component" value="Unassembled WGS sequence"/>
</dbReference>
<dbReference type="CDD" id="cd05471">
    <property type="entry name" value="pepsin_like"/>
    <property type="match status" value="1"/>
</dbReference>
<dbReference type="SUPFAM" id="SSF50630">
    <property type="entry name" value="Acid proteases"/>
    <property type="match status" value="1"/>
</dbReference>
<dbReference type="InterPro" id="IPR034164">
    <property type="entry name" value="Pepsin-like_dom"/>
</dbReference>
<dbReference type="OrthoDB" id="771136at2759"/>
<dbReference type="GO" id="GO:0000324">
    <property type="term" value="C:fungal-type vacuole"/>
    <property type="evidence" value="ECO:0007669"/>
    <property type="project" value="TreeGrafter"/>
</dbReference>
<dbReference type="GO" id="GO:0004190">
    <property type="term" value="F:aspartic-type endopeptidase activity"/>
    <property type="evidence" value="ECO:0007669"/>
    <property type="project" value="InterPro"/>
</dbReference>
<dbReference type="EMBL" id="ML987194">
    <property type="protein sequence ID" value="KAF2250274.1"/>
    <property type="molecule type" value="Genomic_DNA"/>
</dbReference>
<proteinExistence type="inferred from homology"/>
<keyword evidence="2" id="KW-1015">Disulfide bond</keyword>
<accession>A0A6A6II71</accession>
<comment type="similarity">
    <text evidence="1">Belongs to the peptidase A1 family.</text>
</comment>
<dbReference type="PANTHER" id="PTHR47966">
    <property type="entry name" value="BETA-SITE APP-CLEAVING ENZYME, ISOFORM A-RELATED"/>
    <property type="match status" value="1"/>
</dbReference>
<dbReference type="PROSITE" id="PS51767">
    <property type="entry name" value="PEPTIDASE_A1"/>
    <property type="match status" value="1"/>
</dbReference>
<dbReference type="RefSeq" id="XP_033685278.1">
    <property type="nucleotide sequence ID" value="XM_033825798.1"/>
</dbReference>
<feature type="disulfide bond" evidence="2">
    <location>
        <begin position="34"/>
        <end position="44"/>
    </location>
</feature>
<protein>
    <submittedName>
        <fullName evidence="4">Acid protease</fullName>
    </submittedName>
</protein>
<dbReference type="GO" id="GO:0006508">
    <property type="term" value="P:proteolysis"/>
    <property type="evidence" value="ECO:0007669"/>
    <property type="project" value="UniProtKB-KW"/>
</dbReference>
<dbReference type="PANTHER" id="PTHR47966:SF51">
    <property type="entry name" value="BETA-SITE APP-CLEAVING ENZYME, ISOFORM A-RELATED"/>
    <property type="match status" value="1"/>
</dbReference>
<dbReference type="InterPro" id="IPR001461">
    <property type="entry name" value="Aspartic_peptidase_A1"/>
</dbReference>
<dbReference type="AlphaFoldDB" id="A0A6A6II71"/>
<evidence type="ECO:0000256" key="2">
    <source>
        <dbReference type="PIRSR" id="PIRSR601461-2"/>
    </source>
</evidence>
<evidence type="ECO:0000313" key="4">
    <source>
        <dbReference type="EMBL" id="KAF2250274.1"/>
    </source>
</evidence>
<evidence type="ECO:0000313" key="5">
    <source>
        <dbReference type="Proteomes" id="UP000800094"/>
    </source>
</evidence>
<dbReference type="InterPro" id="IPR033121">
    <property type="entry name" value="PEPTIDASE_A1"/>
</dbReference>
<feature type="domain" description="Peptidase A1" evidence="3">
    <location>
        <begin position="3"/>
        <end position="354"/>
    </location>
</feature>
<keyword evidence="4" id="KW-0645">Protease</keyword>
<evidence type="ECO:0000256" key="1">
    <source>
        <dbReference type="ARBA" id="ARBA00007447"/>
    </source>
</evidence>
<dbReference type="Gene3D" id="2.40.70.10">
    <property type="entry name" value="Acid Proteases"/>
    <property type="match status" value="2"/>
</dbReference>
<gene>
    <name evidence="4" type="ORF">BU26DRAFT_483196</name>
</gene>
<reference evidence="4" key="1">
    <citation type="journal article" date="2020" name="Stud. Mycol.">
        <title>101 Dothideomycetes genomes: a test case for predicting lifestyles and emergence of pathogens.</title>
        <authorList>
            <person name="Haridas S."/>
            <person name="Albert R."/>
            <person name="Binder M."/>
            <person name="Bloem J."/>
            <person name="Labutti K."/>
            <person name="Salamov A."/>
            <person name="Andreopoulos B."/>
            <person name="Baker S."/>
            <person name="Barry K."/>
            <person name="Bills G."/>
            <person name="Bluhm B."/>
            <person name="Cannon C."/>
            <person name="Castanera R."/>
            <person name="Culley D."/>
            <person name="Daum C."/>
            <person name="Ezra D."/>
            <person name="Gonzalez J."/>
            <person name="Henrissat B."/>
            <person name="Kuo A."/>
            <person name="Liang C."/>
            <person name="Lipzen A."/>
            <person name="Lutzoni F."/>
            <person name="Magnuson J."/>
            <person name="Mondo S."/>
            <person name="Nolan M."/>
            <person name="Ohm R."/>
            <person name="Pangilinan J."/>
            <person name="Park H.-J."/>
            <person name="Ramirez L."/>
            <person name="Alfaro M."/>
            <person name="Sun H."/>
            <person name="Tritt A."/>
            <person name="Yoshinaga Y."/>
            <person name="Zwiers L.-H."/>
            <person name="Turgeon B."/>
            <person name="Goodwin S."/>
            <person name="Spatafora J."/>
            <person name="Crous P."/>
            <person name="Grigoriev I."/>
        </authorList>
    </citation>
    <scope>NUCLEOTIDE SEQUENCE</scope>
    <source>
        <strain evidence="4">CBS 122368</strain>
    </source>
</reference>
<dbReference type="InterPro" id="IPR021109">
    <property type="entry name" value="Peptidase_aspartic_dom_sf"/>
</dbReference>
<dbReference type="GeneID" id="54579128"/>
<organism evidence="4 5">
    <name type="scientific">Trematosphaeria pertusa</name>
    <dbReference type="NCBI Taxonomy" id="390896"/>
    <lineage>
        <taxon>Eukaryota</taxon>
        <taxon>Fungi</taxon>
        <taxon>Dikarya</taxon>
        <taxon>Ascomycota</taxon>
        <taxon>Pezizomycotina</taxon>
        <taxon>Dothideomycetes</taxon>
        <taxon>Pleosporomycetidae</taxon>
        <taxon>Pleosporales</taxon>
        <taxon>Massarineae</taxon>
        <taxon>Trematosphaeriaceae</taxon>
        <taxon>Trematosphaeria</taxon>
    </lineage>
</organism>